<dbReference type="Pfam" id="PF00959">
    <property type="entry name" value="Phage_lysozyme"/>
    <property type="match status" value="1"/>
</dbReference>
<dbReference type="InterPro" id="IPR023346">
    <property type="entry name" value="Lysozyme-like_dom_sf"/>
</dbReference>
<dbReference type="AlphaFoldDB" id="A0A327X3T2"/>
<evidence type="ECO:0000313" key="7">
    <source>
        <dbReference type="EMBL" id="RAK01617.1"/>
    </source>
</evidence>
<dbReference type="InterPro" id="IPR002196">
    <property type="entry name" value="Glyco_hydro_24"/>
</dbReference>
<keyword evidence="4 6" id="KW-0378">Hydrolase</keyword>
<dbReference type="SUPFAM" id="SSF53955">
    <property type="entry name" value="Lysozyme-like"/>
    <property type="match status" value="1"/>
</dbReference>
<dbReference type="Gene3D" id="1.10.530.40">
    <property type="match status" value="1"/>
</dbReference>
<dbReference type="InterPro" id="IPR051018">
    <property type="entry name" value="Bacteriophage_GH24"/>
</dbReference>
<comment type="catalytic activity">
    <reaction evidence="1 6">
        <text>Hydrolysis of (1-&gt;4)-beta-linkages between N-acetylmuramic acid and N-acetyl-D-glucosamine residues in a peptidoglycan and between N-acetyl-D-glucosamine residues in chitodextrins.</text>
        <dbReference type="EC" id="3.2.1.17"/>
    </reaction>
</comment>
<sequence>MGKLANRLIAVGLTGSLVAGGVFIATHEGHVPGTYVDPAGIITACYGHTSPELKLGTELSEDECLELLAKDLSSHNAQLMRAVQVDLSEGEHVAYLSFHYNVGAGNFRQSTLLRYLNAEQRVEACNQLTRWVYAGGQQLPGLVRRREEEKQICLEGVHHAANQTHTDYHERYSDDCYCGGVQLRQPKTHQ</sequence>
<dbReference type="EMBL" id="QLMD01000001">
    <property type="protein sequence ID" value="RAK01617.1"/>
    <property type="molecule type" value="Genomic_DNA"/>
</dbReference>
<dbReference type="Proteomes" id="UP000287865">
    <property type="component" value="Unassembled WGS sequence"/>
</dbReference>
<dbReference type="InterPro" id="IPR043688">
    <property type="entry name" value="SAR_endolysin-like"/>
</dbReference>
<keyword evidence="10" id="KW-1185">Reference proteome</keyword>
<organism evidence="7 9">
    <name type="scientific">Aliidiomarina maris</name>
    <dbReference type="NCBI Taxonomy" id="531312"/>
    <lineage>
        <taxon>Bacteria</taxon>
        <taxon>Pseudomonadati</taxon>
        <taxon>Pseudomonadota</taxon>
        <taxon>Gammaproteobacteria</taxon>
        <taxon>Alteromonadales</taxon>
        <taxon>Idiomarinaceae</taxon>
        <taxon>Aliidiomarina</taxon>
    </lineage>
</organism>
<dbReference type="GO" id="GO:0003796">
    <property type="term" value="F:lysozyme activity"/>
    <property type="evidence" value="ECO:0007669"/>
    <property type="project" value="UniProtKB-EC"/>
</dbReference>
<evidence type="ECO:0000256" key="2">
    <source>
        <dbReference type="ARBA" id="ARBA00022529"/>
    </source>
</evidence>
<keyword evidence="2 6" id="KW-0929">Antimicrobial</keyword>
<evidence type="ECO:0000256" key="5">
    <source>
        <dbReference type="ARBA" id="ARBA00023295"/>
    </source>
</evidence>
<evidence type="ECO:0000313" key="10">
    <source>
        <dbReference type="Proteomes" id="UP000287865"/>
    </source>
</evidence>
<dbReference type="CDD" id="cd16900">
    <property type="entry name" value="endolysin_R21-like"/>
    <property type="match status" value="1"/>
</dbReference>
<keyword evidence="5 6" id="KW-0326">Glycosidase</keyword>
<accession>A0A327X3T2</accession>
<dbReference type="PANTHER" id="PTHR38107:SF3">
    <property type="entry name" value="LYSOZYME RRRD-RELATED"/>
    <property type="match status" value="1"/>
</dbReference>
<dbReference type="GO" id="GO:0031640">
    <property type="term" value="P:killing of cells of another organism"/>
    <property type="evidence" value="ECO:0007669"/>
    <property type="project" value="UniProtKB-KW"/>
</dbReference>
<name>A0A327X3T2_9GAMM</name>
<dbReference type="InterPro" id="IPR023347">
    <property type="entry name" value="Lysozyme_dom_sf"/>
</dbReference>
<dbReference type="PANTHER" id="PTHR38107">
    <property type="match status" value="1"/>
</dbReference>
<evidence type="ECO:0000256" key="3">
    <source>
        <dbReference type="ARBA" id="ARBA00022638"/>
    </source>
</evidence>
<evidence type="ECO:0000256" key="1">
    <source>
        <dbReference type="ARBA" id="ARBA00000632"/>
    </source>
</evidence>
<dbReference type="HAMAP" id="MF_04136">
    <property type="entry name" value="SAR_ENDOLYSIN"/>
    <property type="match status" value="1"/>
</dbReference>
<protein>
    <recommendedName>
        <fullName evidence="6">Lysozyme</fullName>
        <ecNumber evidence="6">3.2.1.17</ecNumber>
    </recommendedName>
</protein>
<evidence type="ECO:0000256" key="4">
    <source>
        <dbReference type="ARBA" id="ARBA00022801"/>
    </source>
</evidence>
<dbReference type="RefSeq" id="WP_111568098.1">
    <property type="nucleotide sequence ID" value="NZ_PIPK01000001.1"/>
</dbReference>
<dbReference type="EC" id="3.2.1.17" evidence="6"/>
<dbReference type="OrthoDB" id="8141296at2"/>
<gene>
    <name evidence="7" type="ORF">B0I24_101240</name>
    <name evidence="8" type="ORF">CWE07_01150</name>
</gene>
<evidence type="ECO:0000256" key="6">
    <source>
        <dbReference type="RuleBase" id="RU003788"/>
    </source>
</evidence>
<comment type="caution">
    <text evidence="7">The sequence shown here is derived from an EMBL/GenBank/DDBJ whole genome shotgun (WGS) entry which is preliminary data.</text>
</comment>
<dbReference type="EMBL" id="PIPK01000001">
    <property type="protein sequence ID" value="RUO28443.1"/>
    <property type="molecule type" value="Genomic_DNA"/>
</dbReference>
<reference evidence="7 9" key="2">
    <citation type="submission" date="2018-06" db="EMBL/GenBank/DDBJ databases">
        <title>Genomic Encyclopedia of Type Strains, Phase III (KMG-III): the genomes of soil and plant-associated and newly described type strains.</title>
        <authorList>
            <person name="Whitman W."/>
        </authorList>
    </citation>
    <scope>NUCLEOTIDE SEQUENCE [LARGE SCALE GENOMIC DNA]</scope>
    <source>
        <strain evidence="7 9">CGMCC 1.15366</strain>
    </source>
</reference>
<dbReference type="HAMAP" id="MF_04110">
    <property type="entry name" value="ENDOLYSIN_T4"/>
    <property type="match status" value="1"/>
</dbReference>
<dbReference type="GO" id="GO:0042742">
    <property type="term" value="P:defense response to bacterium"/>
    <property type="evidence" value="ECO:0007669"/>
    <property type="project" value="UniProtKB-KW"/>
</dbReference>
<reference evidence="8 10" key="1">
    <citation type="journal article" date="2018" name="Front. Microbiol.">
        <title>Genome-Based Analysis Reveals the Taxonomy and Diversity of the Family Idiomarinaceae.</title>
        <authorList>
            <person name="Liu Y."/>
            <person name="Lai Q."/>
            <person name="Shao Z."/>
        </authorList>
    </citation>
    <scope>NUCLEOTIDE SEQUENCE [LARGE SCALE GENOMIC DNA]</scope>
    <source>
        <strain evidence="8 10">CF12-14</strain>
    </source>
</reference>
<evidence type="ECO:0000313" key="9">
    <source>
        <dbReference type="Proteomes" id="UP000249203"/>
    </source>
</evidence>
<dbReference type="InterPro" id="IPR034690">
    <property type="entry name" value="Endolysin_T4_type"/>
</dbReference>
<proteinExistence type="inferred from homology"/>
<dbReference type="Proteomes" id="UP000249203">
    <property type="component" value="Unassembled WGS sequence"/>
</dbReference>
<comment type="similarity">
    <text evidence="6">Belongs to the glycosyl hydrolase 24 family.</text>
</comment>
<keyword evidence="3 6" id="KW-0081">Bacteriolytic enzyme</keyword>
<dbReference type="GO" id="GO:0009253">
    <property type="term" value="P:peptidoglycan catabolic process"/>
    <property type="evidence" value="ECO:0007669"/>
    <property type="project" value="InterPro"/>
</dbReference>
<evidence type="ECO:0000313" key="8">
    <source>
        <dbReference type="EMBL" id="RUO28443.1"/>
    </source>
</evidence>
<dbReference type="GO" id="GO:0016998">
    <property type="term" value="P:cell wall macromolecule catabolic process"/>
    <property type="evidence" value="ECO:0007669"/>
    <property type="project" value="InterPro"/>
</dbReference>